<feature type="transmembrane region" description="Helical" evidence="1">
    <location>
        <begin position="40"/>
        <end position="62"/>
    </location>
</feature>
<keyword evidence="1" id="KW-0812">Transmembrane</keyword>
<accession>A0A2G5VSK4</accession>
<dbReference type="OrthoDB" id="10271292at2759"/>
<name>A0A2G5VSK4_9PELO</name>
<evidence type="ECO:0000313" key="2">
    <source>
        <dbReference type="EMBL" id="PIC54815.1"/>
    </source>
</evidence>
<proteinExistence type="predicted"/>
<gene>
    <name evidence="2" type="primary">Cni-F01G12.18</name>
    <name evidence="2" type="synonym">Cnig_chr_I.g3910</name>
    <name evidence="2" type="ORF">B9Z55_003910</name>
</gene>
<dbReference type="EMBL" id="PDUG01000001">
    <property type="protein sequence ID" value="PIC54815.1"/>
    <property type="molecule type" value="Genomic_DNA"/>
</dbReference>
<dbReference type="Proteomes" id="UP000230233">
    <property type="component" value="Chromosome I"/>
</dbReference>
<keyword evidence="3" id="KW-1185">Reference proteome</keyword>
<organism evidence="2 3">
    <name type="scientific">Caenorhabditis nigoni</name>
    <dbReference type="NCBI Taxonomy" id="1611254"/>
    <lineage>
        <taxon>Eukaryota</taxon>
        <taxon>Metazoa</taxon>
        <taxon>Ecdysozoa</taxon>
        <taxon>Nematoda</taxon>
        <taxon>Chromadorea</taxon>
        <taxon>Rhabditida</taxon>
        <taxon>Rhabditina</taxon>
        <taxon>Rhabditomorpha</taxon>
        <taxon>Rhabditoidea</taxon>
        <taxon>Rhabditidae</taxon>
        <taxon>Peloderinae</taxon>
        <taxon>Caenorhabditis</taxon>
    </lineage>
</organism>
<comment type="caution">
    <text evidence="2">The sequence shown here is derived from an EMBL/GenBank/DDBJ whole genome shotgun (WGS) entry which is preliminary data.</text>
</comment>
<sequence length="84" mass="10167">MHFLNHAFIQKAIEIKRRALEFHPHTAPIKFEERDFFDNIYSPFIVFFLCLVLGFAIGFVDYMKFGSRLREKLFIRRRPETRDA</sequence>
<dbReference type="AlphaFoldDB" id="A0A2G5VSK4"/>
<evidence type="ECO:0000313" key="3">
    <source>
        <dbReference type="Proteomes" id="UP000230233"/>
    </source>
</evidence>
<evidence type="ECO:0000256" key="1">
    <source>
        <dbReference type="SAM" id="Phobius"/>
    </source>
</evidence>
<keyword evidence="1" id="KW-1133">Transmembrane helix</keyword>
<reference evidence="3" key="1">
    <citation type="submission" date="2017-10" db="EMBL/GenBank/DDBJ databases">
        <title>Rapid genome shrinkage in a self-fertile nematode reveals novel sperm competition proteins.</title>
        <authorList>
            <person name="Yin D."/>
            <person name="Schwarz E.M."/>
            <person name="Thomas C.G."/>
            <person name="Felde R.L."/>
            <person name="Korf I.F."/>
            <person name="Cutter A.D."/>
            <person name="Schartner C.M."/>
            <person name="Ralston E.J."/>
            <person name="Meyer B.J."/>
            <person name="Haag E.S."/>
        </authorList>
    </citation>
    <scope>NUCLEOTIDE SEQUENCE [LARGE SCALE GENOMIC DNA]</scope>
    <source>
        <strain evidence="3">JU1422</strain>
    </source>
</reference>
<protein>
    <submittedName>
        <fullName evidence="2">Uncharacterized protein</fullName>
    </submittedName>
</protein>
<keyword evidence="1" id="KW-0472">Membrane</keyword>